<evidence type="ECO:0000259" key="4">
    <source>
        <dbReference type="Pfam" id="PF17853"/>
    </source>
</evidence>
<organism evidence="5 6">
    <name type="scientific">Paenibacillus paeoniae</name>
    <dbReference type="NCBI Taxonomy" id="2292705"/>
    <lineage>
        <taxon>Bacteria</taxon>
        <taxon>Bacillati</taxon>
        <taxon>Bacillota</taxon>
        <taxon>Bacilli</taxon>
        <taxon>Bacillales</taxon>
        <taxon>Paenibacillaceae</taxon>
        <taxon>Paenibacillus</taxon>
    </lineage>
</organism>
<reference evidence="5 6" key="1">
    <citation type="submission" date="2018-08" db="EMBL/GenBank/DDBJ databases">
        <title>Paenibacillus sp. M4BSY-1, whole genome shotgun sequence.</title>
        <authorList>
            <person name="Tuo L."/>
        </authorList>
    </citation>
    <scope>NUCLEOTIDE SEQUENCE [LARGE SCALE GENOMIC DNA]</scope>
    <source>
        <strain evidence="5 6">M4BSY-1</strain>
    </source>
</reference>
<feature type="domain" description="CdaR GGDEF-like" evidence="4">
    <location>
        <begin position="145"/>
        <end position="270"/>
    </location>
</feature>
<dbReference type="Proteomes" id="UP000261905">
    <property type="component" value="Unassembled WGS sequence"/>
</dbReference>
<dbReference type="InterPro" id="IPR051448">
    <property type="entry name" value="CdaR-like_regulators"/>
</dbReference>
<dbReference type="Pfam" id="PF13556">
    <property type="entry name" value="HTH_30"/>
    <property type="match status" value="1"/>
</dbReference>
<keyword evidence="6" id="KW-1185">Reference proteome</keyword>
<evidence type="ECO:0000256" key="1">
    <source>
        <dbReference type="ARBA" id="ARBA00006754"/>
    </source>
</evidence>
<comment type="similarity">
    <text evidence="1">Belongs to the CdaR family.</text>
</comment>
<gene>
    <name evidence="5" type="ORF">DX130_18970</name>
</gene>
<dbReference type="PANTHER" id="PTHR33744:SF16">
    <property type="entry name" value="CARBOHYDRATE DIACID REGULATOR"/>
    <property type="match status" value="1"/>
</dbReference>
<protein>
    <recommendedName>
        <fullName evidence="7">Sugar diacid utilization regulator</fullName>
    </recommendedName>
</protein>
<dbReference type="RefSeq" id="WP_116048057.1">
    <property type="nucleotide sequence ID" value="NZ_QUBQ01000004.1"/>
</dbReference>
<dbReference type="AlphaFoldDB" id="A0A371P787"/>
<dbReference type="InterPro" id="IPR008599">
    <property type="entry name" value="Diacid_rec"/>
</dbReference>
<dbReference type="Pfam" id="PF17853">
    <property type="entry name" value="GGDEF_2"/>
    <property type="match status" value="1"/>
</dbReference>
<dbReference type="PANTHER" id="PTHR33744">
    <property type="entry name" value="CARBOHYDRATE DIACID REGULATOR"/>
    <property type="match status" value="1"/>
</dbReference>
<dbReference type="Pfam" id="PF05651">
    <property type="entry name" value="Diacid_rec"/>
    <property type="match status" value="1"/>
</dbReference>
<proteinExistence type="inferred from homology"/>
<name>A0A371P787_9BACL</name>
<dbReference type="InterPro" id="IPR042070">
    <property type="entry name" value="PucR_C-HTH_sf"/>
</dbReference>
<dbReference type="InterPro" id="IPR025736">
    <property type="entry name" value="PucR_C-HTH_dom"/>
</dbReference>
<sequence length="385" mass="43427">MRITRKIADMIVNKTRDLTQLNMNVMDKHGTIISSSDSSRIGMLHEGAVQVVRTGEEVMITREQASRWSGSKPGINMPIYFHAEVVGVIGISGQESEVIPFGRAVRMMTELLLHQSYLTEQVEMKERSKMYLVQELIAAIDPAAKDGLYTRGELLGVDLRLPRVLMIIQMDQLENSTDYEIRFKDVAALFPNPQETLIAQLGRGRWMVLADTTVYRTNRHAKSALMDIAGKLHLLLSDWFRNTSYIAVGRVCPDIALISASFHETVSMLEIAKKADKEEAVFHVEDAALELVLAEVSETTARQLIARVLGELIEHPALMETLHAFYRNNMNLNETAGVLGIHRNTLLYRLDRAATFMGEDPRQFQQGMRIQLGLMLHSIHDGTER</sequence>
<dbReference type="OrthoDB" id="9792148at2"/>
<evidence type="ECO:0000313" key="6">
    <source>
        <dbReference type="Proteomes" id="UP000261905"/>
    </source>
</evidence>
<dbReference type="Gene3D" id="1.10.10.2840">
    <property type="entry name" value="PucR C-terminal helix-turn-helix domain"/>
    <property type="match status" value="1"/>
</dbReference>
<evidence type="ECO:0000259" key="2">
    <source>
        <dbReference type="Pfam" id="PF05651"/>
    </source>
</evidence>
<feature type="domain" description="Putative sugar diacid recognition" evidence="2">
    <location>
        <begin position="3"/>
        <end position="136"/>
    </location>
</feature>
<evidence type="ECO:0000259" key="3">
    <source>
        <dbReference type="Pfam" id="PF13556"/>
    </source>
</evidence>
<evidence type="ECO:0008006" key="7">
    <source>
        <dbReference type="Google" id="ProtNLM"/>
    </source>
</evidence>
<accession>A0A371P787</accession>
<evidence type="ECO:0000313" key="5">
    <source>
        <dbReference type="EMBL" id="REK71804.1"/>
    </source>
</evidence>
<dbReference type="InterPro" id="IPR041522">
    <property type="entry name" value="CdaR_GGDEF"/>
</dbReference>
<feature type="domain" description="PucR C-terminal helix-turn-helix" evidence="3">
    <location>
        <begin position="318"/>
        <end position="375"/>
    </location>
</feature>
<dbReference type="EMBL" id="QUBQ01000004">
    <property type="protein sequence ID" value="REK71804.1"/>
    <property type="molecule type" value="Genomic_DNA"/>
</dbReference>
<comment type="caution">
    <text evidence="5">The sequence shown here is derived from an EMBL/GenBank/DDBJ whole genome shotgun (WGS) entry which is preliminary data.</text>
</comment>